<dbReference type="PANTHER" id="PTHR45436">
    <property type="entry name" value="SENSOR HISTIDINE KINASE YKOH"/>
    <property type="match status" value="1"/>
</dbReference>
<sequence>MFAAQDLFFVRLPDFVRTTTFRWTSIAIALCILLFSAFVYWEAGSSMRADMDASIAEASQAIASDVPERRVIAIEDRLAADPRRTRLAGLFTADGKRIAGNLRDIPPQLAIDARIHATQVVRIDPRKPESMSVRAIGRRLPDGQVLVIARHSGELKELAAAIGRALLLGLPVAGALSLAIGGVLSLRVQRRVDELHAQVRRIIDADLRERLPTANLDHPFDKLAIIANGMLDEIEVLVTEMAGTGNEIAHDLRTPLTRVRVGLERGRANATTVADLQAVADRAIAGVDEVLTIITSLLRIQEIEHYGDRRGFGDVVLAGLLHEACDLYEPIAEDKQVSLRVDVDDDAIVRCDRDLLQEAVINLVDNAVKFTPPHGCVRLALVRGPSDVIIRISDTGPGIGEDEREAVLRRFYRSDKSRRTVGTGLGLSLVSAIVKLHGFRLTLSTGPGCVAEIACPLPER</sequence>
<evidence type="ECO:0000313" key="15">
    <source>
        <dbReference type="Proteomes" id="UP000076574"/>
    </source>
</evidence>
<dbReference type="Gene3D" id="3.30.565.10">
    <property type="entry name" value="Histidine kinase-like ATPase, C-terminal domain"/>
    <property type="match status" value="1"/>
</dbReference>
<dbReference type="Proteomes" id="UP000076574">
    <property type="component" value="Unassembled WGS sequence"/>
</dbReference>
<dbReference type="CDD" id="cd00082">
    <property type="entry name" value="HisKA"/>
    <property type="match status" value="1"/>
</dbReference>
<dbReference type="PROSITE" id="PS50109">
    <property type="entry name" value="HIS_KIN"/>
    <property type="match status" value="1"/>
</dbReference>
<comment type="catalytic activity">
    <reaction evidence="1">
        <text>ATP + protein L-histidine = ADP + protein N-phospho-L-histidine.</text>
        <dbReference type="EC" id="2.7.13.3"/>
    </reaction>
</comment>
<dbReference type="GO" id="GO:0000155">
    <property type="term" value="F:phosphorelay sensor kinase activity"/>
    <property type="evidence" value="ECO:0007669"/>
    <property type="project" value="InterPro"/>
</dbReference>
<accession>A0A161QYJ4</accession>
<evidence type="ECO:0000259" key="13">
    <source>
        <dbReference type="PROSITE" id="PS50885"/>
    </source>
</evidence>
<dbReference type="AlphaFoldDB" id="A0A161QYJ4"/>
<keyword evidence="10 11" id="KW-0472">Membrane</keyword>
<dbReference type="InterPro" id="IPR005467">
    <property type="entry name" value="His_kinase_dom"/>
</dbReference>
<keyword evidence="4" id="KW-0597">Phosphoprotein</keyword>
<keyword evidence="7" id="KW-0418">Kinase</keyword>
<evidence type="ECO:0000256" key="2">
    <source>
        <dbReference type="ARBA" id="ARBA00004370"/>
    </source>
</evidence>
<comment type="caution">
    <text evidence="14">The sequence shown here is derived from an EMBL/GenBank/DDBJ whole genome shotgun (WGS) entry which is preliminary data.</text>
</comment>
<dbReference type="InterPro" id="IPR003660">
    <property type="entry name" value="HAMP_dom"/>
</dbReference>
<dbReference type="Gene3D" id="1.10.287.130">
    <property type="match status" value="1"/>
</dbReference>
<dbReference type="OrthoDB" id="9815202at2"/>
<dbReference type="InterPro" id="IPR036097">
    <property type="entry name" value="HisK_dim/P_sf"/>
</dbReference>
<dbReference type="EMBL" id="LVYV01000053">
    <property type="protein sequence ID" value="KZD21111.1"/>
    <property type="molecule type" value="Genomic_DNA"/>
</dbReference>
<evidence type="ECO:0000256" key="7">
    <source>
        <dbReference type="ARBA" id="ARBA00022777"/>
    </source>
</evidence>
<dbReference type="InterPro" id="IPR050428">
    <property type="entry name" value="TCS_sensor_his_kinase"/>
</dbReference>
<evidence type="ECO:0000256" key="4">
    <source>
        <dbReference type="ARBA" id="ARBA00022553"/>
    </source>
</evidence>
<dbReference type="PROSITE" id="PS50885">
    <property type="entry name" value="HAMP"/>
    <property type="match status" value="1"/>
</dbReference>
<dbReference type="InterPro" id="IPR003661">
    <property type="entry name" value="HisK_dim/P_dom"/>
</dbReference>
<reference evidence="14 15" key="1">
    <citation type="submission" date="2016-03" db="EMBL/GenBank/DDBJ databases">
        <title>Microsymbionts genomes from the relict species Vavilovia formosa (Stev.) Fed.</title>
        <authorList>
            <person name="Kopat V."/>
            <person name="Chirak E."/>
            <person name="Kimeklis A."/>
            <person name="Andronov E."/>
        </authorList>
    </citation>
    <scope>NUCLEOTIDE SEQUENCE [LARGE SCALE GENOMIC DNA]</scope>
    <source>
        <strain evidence="14 15">Vaf07</strain>
    </source>
</reference>
<keyword evidence="8 11" id="KW-1133">Transmembrane helix</keyword>
<dbReference type="SUPFAM" id="SSF47384">
    <property type="entry name" value="Homodimeric domain of signal transducing histidine kinase"/>
    <property type="match status" value="1"/>
</dbReference>
<dbReference type="EC" id="2.7.13.3" evidence="3"/>
<dbReference type="GO" id="GO:0005886">
    <property type="term" value="C:plasma membrane"/>
    <property type="evidence" value="ECO:0007669"/>
    <property type="project" value="TreeGrafter"/>
</dbReference>
<protein>
    <recommendedName>
        <fullName evidence="3">histidine kinase</fullName>
        <ecNumber evidence="3">2.7.13.3</ecNumber>
    </recommendedName>
</protein>
<feature type="domain" description="HAMP" evidence="13">
    <location>
        <begin position="186"/>
        <end position="239"/>
    </location>
</feature>
<evidence type="ECO:0000256" key="8">
    <source>
        <dbReference type="ARBA" id="ARBA00022989"/>
    </source>
</evidence>
<comment type="subcellular location">
    <subcellularLocation>
        <location evidence="2">Membrane</location>
    </subcellularLocation>
</comment>
<evidence type="ECO:0000256" key="3">
    <source>
        <dbReference type="ARBA" id="ARBA00012438"/>
    </source>
</evidence>
<keyword evidence="5" id="KW-0808">Transferase</keyword>
<evidence type="ECO:0000259" key="12">
    <source>
        <dbReference type="PROSITE" id="PS50109"/>
    </source>
</evidence>
<evidence type="ECO:0000313" key="14">
    <source>
        <dbReference type="EMBL" id="KZD21111.1"/>
    </source>
</evidence>
<dbReference type="SMART" id="SM00387">
    <property type="entry name" value="HATPase_c"/>
    <property type="match status" value="1"/>
</dbReference>
<dbReference type="InterPro" id="IPR003594">
    <property type="entry name" value="HATPase_dom"/>
</dbReference>
<evidence type="ECO:0000256" key="6">
    <source>
        <dbReference type="ARBA" id="ARBA00022692"/>
    </source>
</evidence>
<name>A0A161QYJ4_9BRAD</name>
<dbReference type="PRINTS" id="PR00344">
    <property type="entry name" value="BCTRLSENSOR"/>
</dbReference>
<keyword evidence="9" id="KW-0902">Two-component regulatory system</keyword>
<evidence type="ECO:0000256" key="9">
    <source>
        <dbReference type="ARBA" id="ARBA00023012"/>
    </source>
</evidence>
<feature type="transmembrane region" description="Helical" evidence="11">
    <location>
        <begin position="20"/>
        <end position="41"/>
    </location>
</feature>
<proteinExistence type="predicted"/>
<dbReference type="RefSeq" id="WP_068737084.1">
    <property type="nucleotide sequence ID" value="NZ_LVYV01000053.1"/>
</dbReference>
<feature type="domain" description="Histidine kinase" evidence="12">
    <location>
        <begin position="247"/>
        <end position="460"/>
    </location>
</feature>
<keyword evidence="15" id="KW-1185">Reference proteome</keyword>
<dbReference type="STRING" id="943830.A4A58_15105"/>
<organism evidence="14 15">
    <name type="scientific">Tardiphaga robiniae</name>
    <dbReference type="NCBI Taxonomy" id="943830"/>
    <lineage>
        <taxon>Bacteria</taxon>
        <taxon>Pseudomonadati</taxon>
        <taxon>Pseudomonadota</taxon>
        <taxon>Alphaproteobacteria</taxon>
        <taxon>Hyphomicrobiales</taxon>
        <taxon>Nitrobacteraceae</taxon>
        <taxon>Tardiphaga</taxon>
    </lineage>
</organism>
<keyword evidence="6 11" id="KW-0812">Transmembrane</keyword>
<evidence type="ECO:0000256" key="5">
    <source>
        <dbReference type="ARBA" id="ARBA00022679"/>
    </source>
</evidence>
<evidence type="ECO:0000256" key="1">
    <source>
        <dbReference type="ARBA" id="ARBA00000085"/>
    </source>
</evidence>
<dbReference type="InterPro" id="IPR004358">
    <property type="entry name" value="Sig_transdc_His_kin-like_C"/>
</dbReference>
<dbReference type="InterPro" id="IPR036890">
    <property type="entry name" value="HATPase_C_sf"/>
</dbReference>
<gene>
    <name evidence="14" type="ORF">A4A58_15105</name>
</gene>
<dbReference type="SUPFAM" id="SSF55874">
    <property type="entry name" value="ATPase domain of HSP90 chaperone/DNA topoisomerase II/histidine kinase"/>
    <property type="match status" value="1"/>
</dbReference>
<evidence type="ECO:0000256" key="10">
    <source>
        <dbReference type="ARBA" id="ARBA00023136"/>
    </source>
</evidence>
<dbReference type="PANTHER" id="PTHR45436:SF8">
    <property type="entry name" value="HISTIDINE KINASE"/>
    <property type="match status" value="1"/>
</dbReference>
<evidence type="ECO:0000256" key="11">
    <source>
        <dbReference type="SAM" id="Phobius"/>
    </source>
</evidence>
<dbReference type="Pfam" id="PF02518">
    <property type="entry name" value="HATPase_c"/>
    <property type="match status" value="1"/>
</dbReference>
<feature type="transmembrane region" description="Helical" evidence="11">
    <location>
        <begin position="165"/>
        <end position="186"/>
    </location>
</feature>